<evidence type="ECO:0000256" key="5">
    <source>
        <dbReference type="SAM" id="Phobius"/>
    </source>
</evidence>
<dbReference type="GO" id="GO:0007165">
    <property type="term" value="P:signal transduction"/>
    <property type="evidence" value="ECO:0007669"/>
    <property type="project" value="UniProtKB-KW"/>
</dbReference>
<accession>A0A556QGX8</accession>
<keyword evidence="8" id="KW-1185">Reference proteome</keyword>
<evidence type="ECO:0000256" key="3">
    <source>
        <dbReference type="PROSITE-ProRule" id="PRU00284"/>
    </source>
</evidence>
<keyword evidence="1" id="KW-0488">Methylation</keyword>
<feature type="transmembrane region" description="Helical" evidence="5">
    <location>
        <begin position="184"/>
        <end position="203"/>
    </location>
</feature>
<evidence type="ECO:0000256" key="1">
    <source>
        <dbReference type="ARBA" id="ARBA00022481"/>
    </source>
</evidence>
<evidence type="ECO:0000259" key="6">
    <source>
        <dbReference type="PROSITE" id="PS50111"/>
    </source>
</evidence>
<dbReference type="OrthoDB" id="9812260at2"/>
<dbReference type="Gene3D" id="1.10.287.950">
    <property type="entry name" value="Methyl-accepting chemotaxis protein"/>
    <property type="match status" value="1"/>
</dbReference>
<dbReference type="EMBL" id="VMBG01000003">
    <property type="protein sequence ID" value="TSJ75881.1"/>
    <property type="molecule type" value="Genomic_DNA"/>
</dbReference>
<comment type="caution">
    <text evidence="7">The sequence shown here is derived from an EMBL/GenBank/DDBJ whole genome shotgun (WGS) entry which is preliminary data.</text>
</comment>
<dbReference type="PANTHER" id="PTHR43531">
    <property type="entry name" value="PROTEIN ICFG"/>
    <property type="match status" value="1"/>
</dbReference>
<dbReference type="PRINTS" id="PR00260">
    <property type="entry name" value="CHEMTRNSDUCR"/>
</dbReference>
<dbReference type="InterPro" id="IPR004089">
    <property type="entry name" value="MCPsignal_dom"/>
</dbReference>
<dbReference type="GO" id="GO:0004888">
    <property type="term" value="F:transmembrane signaling receptor activity"/>
    <property type="evidence" value="ECO:0007669"/>
    <property type="project" value="InterPro"/>
</dbReference>
<dbReference type="PANTHER" id="PTHR43531:SF14">
    <property type="entry name" value="METHYL-ACCEPTING CHEMOTAXIS PROTEIN I-RELATED"/>
    <property type="match status" value="1"/>
</dbReference>
<evidence type="ECO:0000256" key="2">
    <source>
        <dbReference type="ARBA" id="ARBA00029447"/>
    </source>
</evidence>
<dbReference type="AlphaFoldDB" id="A0A556QGX8"/>
<comment type="similarity">
    <text evidence="2">Belongs to the methyl-accepting chemotaxis (MCP) protein family.</text>
</comment>
<keyword evidence="5" id="KW-0812">Transmembrane</keyword>
<dbReference type="Proteomes" id="UP000315648">
    <property type="component" value="Unassembled WGS sequence"/>
</dbReference>
<dbReference type="GO" id="GO:0005886">
    <property type="term" value="C:plasma membrane"/>
    <property type="evidence" value="ECO:0007669"/>
    <property type="project" value="TreeGrafter"/>
</dbReference>
<gene>
    <name evidence="7" type="ORF">FPL22_16200</name>
</gene>
<dbReference type="GO" id="GO:0006935">
    <property type="term" value="P:chemotaxis"/>
    <property type="evidence" value="ECO:0007669"/>
    <property type="project" value="InterPro"/>
</dbReference>
<feature type="domain" description="Methyl-accepting transducer" evidence="6">
    <location>
        <begin position="220"/>
        <end position="449"/>
    </location>
</feature>
<feature type="region of interest" description="Disordered" evidence="4">
    <location>
        <begin position="470"/>
        <end position="491"/>
    </location>
</feature>
<dbReference type="SUPFAM" id="SSF58104">
    <property type="entry name" value="Methyl-accepting chemotaxis protein (MCP) signaling domain"/>
    <property type="match status" value="1"/>
</dbReference>
<keyword evidence="5" id="KW-0472">Membrane</keyword>
<organism evidence="7 8">
    <name type="scientific">Rariglobus hedericola</name>
    <dbReference type="NCBI Taxonomy" id="2597822"/>
    <lineage>
        <taxon>Bacteria</taxon>
        <taxon>Pseudomonadati</taxon>
        <taxon>Verrucomicrobiota</taxon>
        <taxon>Opitutia</taxon>
        <taxon>Opitutales</taxon>
        <taxon>Opitutaceae</taxon>
        <taxon>Rariglobus</taxon>
    </lineage>
</organism>
<reference evidence="7 8" key="1">
    <citation type="submission" date="2019-07" db="EMBL/GenBank/DDBJ databases">
        <title>Description of 53C-WASEF.</title>
        <authorList>
            <person name="Pitt A."/>
            <person name="Hahn M.W."/>
        </authorList>
    </citation>
    <scope>NUCLEOTIDE SEQUENCE [LARGE SCALE GENOMIC DNA]</scope>
    <source>
        <strain evidence="7 8">53C-WASEF</strain>
    </source>
</reference>
<sequence>MQAWTINARLSAGFSCVLLVLAGLAAESYYSLHTALLDFTNYRGDARRSVLVGEITTEYLEMRIAAKDLVILRTPEASARYDQHKTKLMEFIRKADALIEAPASRQRLRVIEEEVGKHASLQLELKAAALAGRTTAVMEINRRMGLLGSVIDLEVTDLAEEFIAQQNQDGPRMAAELKHTQSTVVWLGVAAVMLGAGLALIIARSITGPLGHLVRSLGAGADQTAAAAGQVSAASQALAEGASEQAASLEQTSASLEELSSMTKRNAEGSQKVKSVATAARESAVAGTGQMQVMLESMEAIKSASEDITKILKTIDEIAFQTNILALNAAVEAARAGEHGAGFAVVAEEVRALAQRSAVAARETSAKIEASVAKSRQGAEISATVAASFKDIHALIQQLDTLVAEIAGASDEQSTGIAQVSTAVSQMDQVTQSNAGSAEETAAAAEELNGQSVMLQEAVVQLQVLTGVRTDSKRASKSVRPVGARASGQPA</sequence>
<dbReference type="InterPro" id="IPR004090">
    <property type="entry name" value="Chemotax_Me-accpt_rcpt"/>
</dbReference>
<protein>
    <submittedName>
        <fullName evidence="7">Chemotaxis protein</fullName>
    </submittedName>
</protein>
<keyword evidence="3" id="KW-0807">Transducer</keyword>
<evidence type="ECO:0000313" key="8">
    <source>
        <dbReference type="Proteomes" id="UP000315648"/>
    </source>
</evidence>
<dbReference type="Pfam" id="PF00015">
    <property type="entry name" value="MCPsignal"/>
    <property type="match status" value="1"/>
</dbReference>
<dbReference type="PROSITE" id="PS50111">
    <property type="entry name" value="CHEMOTAXIS_TRANSDUC_2"/>
    <property type="match status" value="1"/>
</dbReference>
<keyword evidence="5" id="KW-1133">Transmembrane helix</keyword>
<evidence type="ECO:0000256" key="4">
    <source>
        <dbReference type="SAM" id="MobiDB-lite"/>
    </source>
</evidence>
<dbReference type="InterPro" id="IPR051310">
    <property type="entry name" value="MCP_chemotaxis"/>
</dbReference>
<proteinExistence type="inferred from homology"/>
<dbReference type="SMART" id="SM00283">
    <property type="entry name" value="MA"/>
    <property type="match status" value="1"/>
</dbReference>
<name>A0A556QGX8_9BACT</name>
<evidence type="ECO:0000313" key="7">
    <source>
        <dbReference type="EMBL" id="TSJ75881.1"/>
    </source>
</evidence>